<feature type="domain" description="Putative zinc-finger" evidence="5">
    <location>
        <begin position="3"/>
        <end position="37"/>
    </location>
</feature>
<dbReference type="InterPro" id="IPR027383">
    <property type="entry name" value="Znf_put"/>
</dbReference>
<keyword evidence="7" id="KW-1185">Reference proteome</keyword>
<dbReference type="EMBL" id="FPAA01000006">
    <property type="protein sequence ID" value="SFS69987.1"/>
    <property type="molecule type" value="Genomic_DNA"/>
</dbReference>
<protein>
    <recommendedName>
        <fullName evidence="2">Anti-sigma-W factor RsiW</fullName>
    </recommendedName>
</protein>
<dbReference type="OrthoDB" id="2381690at2"/>
<feature type="region of interest" description="Disordered" evidence="3">
    <location>
        <begin position="67"/>
        <end position="94"/>
    </location>
</feature>
<sequence>MTCEEFREWIQRELDHDLTQSEAQELDQHVRSCPNCAEEKAALLDVSSRLDDLPYVTPRFSLTEEVMKKIDAEDQRDERTKQDPEADRPPIRIKEASFHRKRRWWLGGSTVAAGIAILMIPLLSSITQDHSTQVQPQKPSISTKDPRDQPSMGIQSKGDGPQKMGPGGHASRNQATSPNGTYQATVQNQAIVIDNQSGEEVYRSKDLSSSADVAQMKWQDEGHLSVWLRPKDDKKEQGGDIIIIDVSSKTETKRPWK</sequence>
<dbReference type="Pfam" id="PF13490">
    <property type="entry name" value="zf-HC2"/>
    <property type="match status" value="1"/>
</dbReference>
<evidence type="ECO:0000313" key="7">
    <source>
        <dbReference type="Proteomes" id="UP000198660"/>
    </source>
</evidence>
<dbReference type="InterPro" id="IPR041916">
    <property type="entry name" value="Anti_sigma_zinc_sf"/>
</dbReference>
<dbReference type="GO" id="GO:0008270">
    <property type="term" value="F:zinc ion binding"/>
    <property type="evidence" value="ECO:0007669"/>
    <property type="project" value="UniProtKB-KW"/>
</dbReference>
<feature type="region of interest" description="Disordered" evidence="3">
    <location>
        <begin position="130"/>
        <end position="180"/>
    </location>
</feature>
<reference evidence="7" key="1">
    <citation type="submission" date="2016-10" db="EMBL/GenBank/DDBJ databases">
        <authorList>
            <person name="Varghese N."/>
            <person name="Submissions S."/>
        </authorList>
    </citation>
    <scope>NUCLEOTIDE SEQUENCE [LARGE SCALE GENOMIC DNA]</scope>
    <source>
        <strain evidence="7">DSM 45789</strain>
    </source>
</reference>
<keyword evidence="6" id="KW-0863">Zinc-finger</keyword>
<keyword evidence="4" id="KW-0472">Membrane</keyword>
<proteinExistence type="inferred from homology"/>
<feature type="compositionally biased region" description="Polar residues" evidence="3">
    <location>
        <begin position="130"/>
        <end position="143"/>
    </location>
</feature>
<keyword evidence="4" id="KW-1133">Transmembrane helix</keyword>
<evidence type="ECO:0000313" key="6">
    <source>
        <dbReference type="EMBL" id="SFS69987.1"/>
    </source>
</evidence>
<dbReference type="AlphaFoldDB" id="A0A1I6RZ63"/>
<feature type="transmembrane region" description="Helical" evidence="4">
    <location>
        <begin position="104"/>
        <end position="123"/>
    </location>
</feature>
<evidence type="ECO:0000256" key="1">
    <source>
        <dbReference type="ARBA" id="ARBA00024353"/>
    </source>
</evidence>
<organism evidence="6 7">
    <name type="scientific">Marininema halotolerans</name>
    <dbReference type="NCBI Taxonomy" id="1155944"/>
    <lineage>
        <taxon>Bacteria</taxon>
        <taxon>Bacillati</taxon>
        <taxon>Bacillota</taxon>
        <taxon>Bacilli</taxon>
        <taxon>Bacillales</taxon>
        <taxon>Thermoactinomycetaceae</taxon>
        <taxon>Marininema</taxon>
    </lineage>
</organism>
<evidence type="ECO:0000256" key="3">
    <source>
        <dbReference type="SAM" id="MobiDB-lite"/>
    </source>
</evidence>
<accession>A0A1I6RZ63</accession>
<keyword evidence="4" id="KW-0812">Transmembrane</keyword>
<dbReference type="Gene3D" id="1.10.10.1320">
    <property type="entry name" value="Anti-sigma factor, zinc-finger domain"/>
    <property type="match status" value="1"/>
</dbReference>
<dbReference type="RefSeq" id="WP_091836805.1">
    <property type="nucleotide sequence ID" value="NZ_FPAA01000006.1"/>
</dbReference>
<evidence type="ECO:0000256" key="4">
    <source>
        <dbReference type="SAM" id="Phobius"/>
    </source>
</evidence>
<keyword evidence="6" id="KW-0862">Zinc</keyword>
<evidence type="ECO:0000256" key="2">
    <source>
        <dbReference type="ARBA" id="ARBA00024438"/>
    </source>
</evidence>
<feature type="compositionally biased region" description="Polar residues" evidence="3">
    <location>
        <begin position="171"/>
        <end position="180"/>
    </location>
</feature>
<dbReference type="Proteomes" id="UP000198660">
    <property type="component" value="Unassembled WGS sequence"/>
</dbReference>
<keyword evidence="6" id="KW-0479">Metal-binding</keyword>
<gene>
    <name evidence="6" type="ORF">SAMN05444972_10645</name>
</gene>
<comment type="similarity">
    <text evidence="1">Belongs to the zinc-associated anti-sigma factor (ZAS) superfamily. Anti-sigma-W factor family.</text>
</comment>
<name>A0A1I6RZ63_9BACL</name>
<evidence type="ECO:0000259" key="5">
    <source>
        <dbReference type="Pfam" id="PF13490"/>
    </source>
</evidence>